<dbReference type="OrthoDB" id="2989577at2"/>
<accession>A0A518V5W7</accession>
<protein>
    <submittedName>
        <fullName evidence="2">Uncharacterized protein</fullName>
    </submittedName>
</protein>
<sequence length="195" mass="21846">MDKRKIILPFITTAILFSGGYLLYSSNHTETAQSNQSHKISQVTTNTSKKVVNLSGDVQENFDSIDDLKESSEVIAEVEIMKDEGFEYRNVIFTLSESKLQKVYKGDFKEGDTLEILETGGFKDGVEYTFEGNEVLKEKDTAIVFLEKYEGPVAENAYVIKGVYQGKFIKNNDKLKTANGVSQGLKVNNIQELGF</sequence>
<keyword evidence="3" id="KW-1185">Reference proteome</keyword>
<keyword evidence="1" id="KW-0812">Transmembrane</keyword>
<keyword evidence="1" id="KW-0472">Membrane</keyword>
<evidence type="ECO:0000256" key="1">
    <source>
        <dbReference type="SAM" id="Phobius"/>
    </source>
</evidence>
<reference evidence="2 3" key="1">
    <citation type="submission" date="2018-11" db="EMBL/GenBank/DDBJ databases">
        <title>Phylogenetic determinants of toxin gene distribution in genomes of Brevibacillus laterosporus.</title>
        <authorList>
            <person name="Glare T.R."/>
            <person name="Durrant A."/>
            <person name="Berry C."/>
            <person name="Palma L."/>
            <person name="Ormskirk M."/>
            <person name="Cox M.O."/>
        </authorList>
    </citation>
    <scope>NUCLEOTIDE SEQUENCE [LARGE SCALE GENOMIC DNA]</scope>
    <source>
        <strain evidence="2 3">1821L</strain>
    </source>
</reference>
<dbReference type="Proteomes" id="UP000319432">
    <property type="component" value="Chromosome"/>
</dbReference>
<feature type="transmembrane region" description="Helical" evidence="1">
    <location>
        <begin position="7"/>
        <end position="24"/>
    </location>
</feature>
<evidence type="ECO:0000313" key="2">
    <source>
        <dbReference type="EMBL" id="QDX92397.1"/>
    </source>
</evidence>
<organism evidence="2 3">
    <name type="scientific">Brevibacillus laterosporus</name>
    <name type="common">Bacillus laterosporus</name>
    <dbReference type="NCBI Taxonomy" id="1465"/>
    <lineage>
        <taxon>Bacteria</taxon>
        <taxon>Bacillati</taxon>
        <taxon>Bacillota</taxon>
        <taxon>Bacilli</taxon>
        <taxon>Bacillales</taxon>
        <taxon>Paenibacillaceae</taxon>
        <taxon>Brevibacillus</taxon>
    </lineage>
</organism>
<proteinExistence type="predicted"/>
<name>A0A518V5W7_BRELA</name>
<keyword evidence="1" id="KW-1133">Transmembrane helix</keyword>
<dbReference type="EMBL" id="CP033464">
    <property type="protein sequence ID" value="QDX92397.1"/>
    <property type="molecule type" value="Genomic_DNA"/>
</dbReference>
<gene>
    <name evidence="2" type="ORF">EEL30_08685</name>
</gene>
<evidence type="ECO:0000313" key="3">
    <source>
        <dbReference type="Proteomes" id="UP000319432"/>
    </source>
</evidence>
<dbReference type="AlphaFoldDB" id="A0A518V5W7"/>